<organism evidence="11">
    <name type="scientific">Caldilineaceae bacterium SB0664_bin_27</name>
    <dbReference type="NCBI Taxonomy" id="2605260"/>
    <lineage>
        <taxon>Bacteria</taxon>
        <taxon>Bacillati</taxon>
        <taxon>Chloroflexota</taxon>
        <taxon>Caldilineae</taxon>
        <taxon>Caldilineales</taxon>
        <taxon>Caldilineaceae</taxon>
    </lineage>
</organism>
<evidence type="ECO:0000256" key="2">
    <source>
        <dbReference type="ARBA" id="ARBA00022490"/>
    </source>
</evidence>
<dbReference type="PANTHER" id="PTHR30002">
    <property type="entry name" value="EPOXYQUEUOSINE REDUCTASE"/>
    <property type="match status" value="1"/>
</dbReference>
<dbReference type="SUPFAM" id="SSF46548">
    <property type="entry name" value="alpha-helical ferredoxin"/>
    <property type="match status" value="1"/>
</dbReference>
<dbReference type="InterPro" id="IPR017900">
    <property type="entry name" value="4Fe4S_Fe_S_CS"/>
</dbReference>
<dbReference type="InterPro" id="IPR017896">
    <property type="entry name" value="4Fe4S_Fe-S-bd"/>
</dbReference>
<dbReference type="PROSITE" id="PS00198">
    <property type="entry name" value="4FE4S_FER_1"/>
    <property type="match status" value="1"/>
</dbReference>
<protein>
    <submittedName>
        <fullName evidence="11">DUF1730 domain-containing protein</fullName>
    </submittedName>
</protein>
<dbReference type="GO" id="GO:0008616">
    <property type="term" value="P:tRNA queuosine(34) biosynthetic process"/>
    <property type="evidence" value="ECO:0007669"/>
    <property type="project" value="UniProtKB-KW"/>
</dbReference>
<dbReference type="InterPro" id="IPR016024">
    <property type="entry name" value="ARM-type_fold"/>
</dbReference>
<gene>
    <name evidence="11" type="ORF">F4Y42_02320</name>
</gene>
<dbReference type="GO" id="GO:0046872">
    <property type="term" value="F:metal ion binding"/>
    <property type="evidence" value="ECO:0007669"/>
    <property type="project" value="UniProtKB-KW"/>
</dbReference>
<name>A0A6B0YMK6_9CHLR</name>
<keyword evidence="6" id="KW-0560">Oxidoreductase</keyword>
<keyword evidence="2" id="KW-0963">Cytoplasm</keyword>
<keyword evidence="5" id="KW-0671">Queuosine biosynthesis</keyword>
<proteinExistence type="predicted"/>
<keyword evidence="4" id="KW-0479">Metal-binding</keyword>
<evidence type="ECO:0000313" key="11">
    <source>
        <dbReference type="EMBL" id="MXY92263.1"/>
    </source>
</evidence>
<keyword evidence="8" id="KW-0411">Iron-sulfur</keyword>
<dbReference type="PROSITE" id="PS51379">
    <property type="entry name" value="4FE4S_FER_2"/>
    <property type="match status" value="1"/>
</dbReference>
<dbReference type="InterPro" id="IPR013542">
    <property type="entry name" value="QueG_DUF1730"/>
</dbReference>
<dbReference type="GO" id="GO:0051539">
    <property type="term" value="F:4 iron, 4 sulfur cluster binding"/>
    <property type="evidence" value="ECO:0007669"/>
    <property type="project" value="UniProtKB-KW"/>
</dbReference>
<evidence type="ECO:0000256" key="1">
    <source>
        <dbReference type="ARBA" id="ARBA00022485"/>
    </source>
</evidence>
<evidence type="ECO:0000256" key="8">
    <source>
        <dbReference type="ARBA" id="ARBA00023014"/>
    </source>
</evidence>
<feature type="region of interest" description="Disordered" evidence="9">
    <location>
        <begin position="444"/>
        <end position="464"/>
    </location>
</feature>
<comment type="caution">
    <text evidence="11">The sequence shown here is derived from an EMBL/GenBank/DDBJ whole genome shotgun (WGS) entry which is preliminary data.</text>
</comment>
<accession>A0A6B0YMK6</accession>
<keyword evidence="7" id="KW-0408">Iron</keyword>
<dbReference type="EMBL" id="VXRG01000025">
    <property type="protein sequence ID" value="MXY92263.1"/>
    <property type="molecule type" value="Genomic_DNA"/>
</dbReference>
<keyword evidence="1" id="KW-0004">4Fe-4S</keyword>
<dbReference type="SUPFAM" id="SSF48371">
    <property type="entry name" value="ARM repeat"/>
    <property type="match status" value="1"/>
</dbReference>
<evidence type="ECO:0000256" key="4">
    <source>
        <dbReference type="ARBA" id="ARBA00022723"/>
    </source>
</evidence>
<dbReference type="Gene3D" id="1.25.10.10">
    <property type="entry name" value="Leucine-rich Repeat Variant"/>
    <property type="match status" value="1"/>
</dbReference>
<dbReference type="GO" id="GO:0052693">
    <property type="term" value="F:epoxyqueuosine reductase activity"/>
    <property type="evidence" value="ECO:0007669"/>
    <property type="project" value="TreeGrafter"/>
</dbReference>
<dbReference type="AlphaFoldDB" id="A0A6B0YMK6"/>
<evidence type="ECO:0000256" key="5">
    <source>
        <dbReference type="ARBA" id="ARBA00022785"/>
    </source>
</evidence>
<evidence type="ECO:0000256" key="7">
    <source>
        <dbReference type="ARBA" id="ARBA00023004"/>
    </source>
</evidence>
<dbReference type="PANTHER" id="PTHR30002:SF4">
    <property type="entry name" value="EPOXYQUEUOSINE REDUCTASE"/>
    <property type="match status" value="1"/>
</dbReference>
<evidence type="ECO:0000256" key="9">
    <source>
        <dbReference type="SAM" id="MobiDB-lite"/>
    </source>
</evidence>
<dbReference type="InterPro" id="IPR004453">
    <property type="entry name" value="QueG"/>
</dbReference>
<dbReference type="Pfam" id="PF13646">
    <property type="entry name" value="HEAT_2"/>
    <property type="match status" value="1"/>
</dbReference>
<feature type="domain" description="4Fe-4S ferredoxin-type" evidence="10">
    <location>
        <begin position="237"/>
        <end position="266"/>
    </location>
</feature>
<feature type="compositionally biased region" description="Basic and acidic residues" evidence="9">
    <location>
        <begin position="453"/>
        <end position="464"/>
    </location>
</feature>
<dbReference type="InterPro" id="IPR011989">
    <property type="entry name" value="ARM-like"/>
</dbReference>
<dbReference type="Pfam" id="PF08331">
    <property type="entry name" value="QueG_DUF1730"/>
    <property type="match status" value="1"/>
</dbReference>
<dbReference type="Gene3D" id="3.30.70.20">
    <property type="match status" value="1"/>
</dbReference>
<keyword evidence="3" id="KW-0819">tRNA processing</keyword>
<sequence length="464" mass="52374">MSDRTLSELLKVEARRLGFDFCRIVKVGEPPHAEFFTRWLDLGRAGEMEYLARNLEKRRNPALLAEKGPPFRSLIVLGVDHHRFDLAPEILNDPARGIIARYAWGDDYHEVVRPLLYALDGWLRAKTGRSTLGKGLVDTGPVLERDWAHRAGIGFTGKNCCTIHPKRGSWLFLATLLVPEGLACDPAAVAVHPSDSFVEETLAGLPADGDYGSWQLRWDNRLPSGKGQRGALEIEEESRELPLATCGHCTRCLDACPTDAFVGPFHLDPQRCISYWTIESRRPIPRPLRRLFGNRIFGCDICQEVCPWNQRLSERTPLIRELEAQQERVSPPLLEGFDWRMPYWLEPRAFAERWRRSPLKRAKRTGMLRNVCVALGNWKDPAAFAGLEAAIADEAALARGHAAWGLGELLRRGNDMRAAACLESRLADESDEWVREEIGWALGRGDETLPTGSRREEYSRISGH</sequence>
<evidence type="ECO:0000259" key="10">
    <source>
        <dbReference type="PROSITE" id="PS51379"/>
    </source>
</evidence>
<evidence type="ECO:0000256" key="3">
    <source>
        <dbReference type="ARBA" id="ARBA00022694"/>
    </source>
</evidence>
<evidence type="ECO:0000256" key="6">
    <source>
        <dbReference type="ARBA" id="ARBA00023002"/>
    </source>
</evidence>
<dbReference type="Pfam" id="PF13484">
    <property type="entry name" value="Fer4_16"/>
    <property type="match status" value="1"/>
</dbReference>
<reference evidence="11" key="1">
    <citation type="submission" date="2019-09" db="EMBL/GenBank/DDBJ databases">
        <title>Characterisation of the sponge microbiome using genome-centric metagenomics.</title>
        <authorList>
            <person name="Engelberts J.P."/>
            <person name="Robbins S.J."/>
            <person name="De Goeij J.M."/>
            <person name="Aranda M."/>
            <person name="Bell S.C."/>
            <person name="Webster N.S."/>
        </authorList>
    </citation>
    <scope>NUCLEOTIDE SEQUENCE</scope>
    <source>
        <strain evidence="11">SB0664_bin_27</strain>
    </source>
</reference>